<dbReference type="InterPro" id="IPR036890">
    <property type="entry name" value="HATPase_C_sf"/>
</dbReference>
<evidence type="ECO:0000313" key="6">
    <source>
        <dbReference type="EMBL" id="NYD53397.1"/>
    </source>
</evidence>
<dbReference type="GO" id="GO:0000155">
    <property type="term" value="F:phosphorelay sensor kinase activity"/>
    <property type="evidence" value="ECO:0007669"/>
    <property type="project" value="InterPro"/>
</dbReference>
<feature type="domain" description="Signal transduction histidine kinase subgroup 3 dimerisation and phosphoacceptor" evidence="5">
    <location>
        <begin position="213"/>
        <end position="278"/>
    </location>
</feature>
<dbReference type="EMBL" id="JACCBH010000001">
    <property type="protein sequence ID" value="NYD53397.1"/>
    <property type="molecule type" value="Genomic_DNA"/>
</dbReference>
<keyword evidence="4" id="KW-1133">Transmembrane helix</keyword>
<keyword evidence="7" id="KW-1185">Reference proteome</keyword>
<protein>
    <submittedName>
        <fullName evidence="6">Two-component system sensor histidine kinase DesK</fullName>
        <ecNumber evidence="6">2.7.13.3</ecNumber>
    </submittedName>
</protein>
<evidence type="ECO:0000256" key="3">
    <source>
        <dbReference type="ARBA" id="ARBA00023012"/>
    </source>
</evidence>
<organism evidence="6 7">
    <name type="scientific">Microbacterium pseudoresistens</name>
    <dbReference type="NCBI Taxonomy" id="640634"/>
    <lineage>
        <taxon>Bacteria</taxon>
        <taxon>Bacillati</taxon>
        <taxon>Actinomycetota</taxon>
        <taxon>Actinomycetes</taxon>
        <taxon>Micrococcales</taxon>
        <taxon>Microbacteriaceae</taxon>
        <taxon>Microbacterium</taxon>
    </lineage>
</organism>
<dbReference type="Proteomes" id="UP000552045">
    <property type="component" value="Unassembled WGS sequence"/>
</dbReference>
<dbReference type="RefSeq" id="WP_179430889.1">
    <property type="nucleotide sequence ID" value="NZ_BAABLC010000005.1"/>
</dbReference>
<accession>A0A7Y9ESZ3</accession>
<dbReference type="InterPro" id="IPR011712">
    <property type="entry name" value="Sig_transdc_His_kin_sub3_dim/P"/>
</dbReference>
<dbReference type="PANTHER" id="PTHR24421">
    <property type="entry name" value="NITRATE/NITRITE SENSOR PROTEIN NARX-RELATED"/>
    <property type="match status" value="1"/>
</dbReference>
<evidence type="ECO:0000256" key="4">
    <source>
        <dbReference type="SAM" id="Phobius"/>
    </source>
</evidence>
<keyword evidence="1 6" id="KW-0808">Transferase</keyword>
<keyword evidence="3" id="KW-0902">Two-component regulatory system</keyword>
<keyword evidence="4" id="KW-0812">Transmembrane</keyword>
<dbReference type="Pfam" id="PF07730">
    <property type="entry name" value="HisKA_3"/>
    <property type="match status" value="1"/>
</dbReference>
<evidence type="ECO:0000256" key="1">
    <source>
        <dbReference type="ARBA" id="ARBA00022679"/>
    </source>
</evidence>
<feature type="transmembrane region" description="Helical" evidence="4">
    <location>
        <begin position="109"/>
        <end position="135"/>
    </location>
</feature>
<feature type="transmembrane region" description="Helical" evidence="4">
    <location>
        <begin position="147"/>
        <end position="167"/>
    </location>
</feature>
<keyword evidence="2 6" id="KW-0418">Kinase</keyword>
<gene>
    <name evidence="6" type="ORF">BKA02_000452</name>
</gene>
<reference evidence="6 7" key="1">
    <citation type="submission" date="2020-07" db="EMBL/GenBank/DDBJ databases">
        <title>Sequencing the genomes of 1000 actinobacteria strains.</title>
        <authorList>
            <person name="Klenk H.-P."/>
        </authorList>
    </citation>
    <scope>NUCLEOTIDE SEQUENCE [LARGE SCALE GENOMIC DNA]</scope>
    <source>
        <strain evidence="6 7">DSM 22185</strain>
    </source>
</reference>
<dbReference type="GO" id="GO:0046983">
    <property type="term" value="F:protein dimerization activity"/>
    <property type="evidence" value="ECO:0007669"/>
    <property type="project" value="InterPro"/>
</dbReference>
<keyword evidence="4" id="KW-0472">Membrane</keyword>
<proteinExistence type="predicted"/>
<evidence type="ECO:0000259" key="5">
    <source>
        <dbReference type="Pfam" id="PF07730"/>
    </source>
</evidence>
<dbReference type="CDD" id="cd16917">
    <property type="entry name" value="HATPase_UhpB-NarQ-NarX-like"/>
    <property type="match status" value="1"/>
</dbReference>
<dbReference type="SUPFAM" id="SSF55874">
    <property type="entry name" value="ATPase domain of HSP90 chaperone/DNA topoisomerase II/histidine kinase"/>
    <property type="match status" value="1"/>
</dbReference>
<dbReference type="PANTHER" id="PTHR24421:SF63">
    <property type="entry name" value="SENSOR HISTIDINE KINASE DESK"/>
    <property type="match status" value="1"/>
</dbReference>
<dbReference type="EC" id="2.7.13.3" evidence="6"/>
<evidence type="ECO:0000313" key="7">
    <source>
        <dbReference type="Proteomes" id="UP000552045"/>
    </source>
</evidence>
<feature type="transmembrane region" description="Helical" evidence="4">
    <location>
        <begin position="68"/>
        <end position="89"/>
    </location>
</feature>
<feature type="transmembrane region" description="Helical" evidence="4">
    <location>
        <begin position="41"/>
        <end position="61"/>
    </location>
</feature>
<dbReference type="Gene3D" id="1.20.5.1930">
    <property type="match status" value="1"/>
</dbReference>
<dbReference type="AlphaFoldDB" id="A0A7Y9ESZ3"/>
<dbReference type="InterPro" id="IPR050482">
    <property type="entry name" value="Sensor_HK_TwoCompSys"/>
</dbReference>
<dbReference type="GO" id="GO:0016020">
    <property type="term" value="C:membrane"/>
    <property type="evidence" value="ECO:0007669"/>
    <property type="project" value="InterPro"/>
</dbReference>
<name>A0A7Y9ESZ3_9MICO</name>
<evidence type="ECO:0000256" key="2">
    <source>
        <dbReference type="ARBA" id="ARBA00022777"/>
    </source>
</evidence>
<feature type="transmembrane region" description="Helical" evidence="4">
    <location>
        <begin position="173"/>
        <end position="195"/>
    </location>
</feature>
<comment type="caution">
    <text evidence="6">The sequence shown here is derived from an EMBL/GenBank/DDBJ whole genome shotgun (WGS) entry which is preliminary data.</text>
</comment>
<dbReference type="Gene3D" id="3.30.565.10">
    <property type="entry name" value="Histidine kinase-like ATPase, C-terminal domain"/>
    <property type="match status" value="1"/>
</dbReference>
<sequence>MAEDVTRDAVSASAAGAAPAAWAASGARRPRPGSGSPWERYGWLMAVIWLVFLAYPLIQLVRSEASQGWIVTGWAALVAFVVVYVAGFINGMSFGGGGLVDPPRPIQWAAFGGMIACAALTIPSIGGYAVGFLPFIMSFASYGLNRLAHWVTAAASVSVTGVLVFLLPDGLSYASVLAIIVLLGVVNTVSTSLIIRSAEAERLGLELATSEGREAVARDVHDLVGHSLTVVKLKAQLVRRLMDSDPERAKAELADIESLTAEAIAGVRATVAGVRSATLSDQLRSCRDALGAADIALRVDGDAAALSPAQSLTASWILREATTNVLRHSGARTMTVRIAPGTFAVIDDGRGVGGAEGNGVRGMRERATTGGATLAVSAPESGGTRVEVTW</sequence>